<name>A0AAW0W593_CHEQU</name>
<keyword evidence="2" id="KW-1185">Reference proteome</keyword>
<dbReference type="AlphaFoldDB" id="A0AAW0W593"/>
<feature type="non-terminal residue" evidence="1">
    <location>
        <position position="164"/>
    </location>
</feature>
<proteinExistence type="predicted"/>
<dbReference type="EMBL" id="JARKIK010000084">
    <property type="protein sequence ID" value="KAK8724758.1"/>
    <property type="molecule type" value="Genomic_DNA"/>
</dbReference>
<evidence type="ECO:0000313" key="2">
    <source>
        <dbReference type="Proteomes" id="UP001445076"/>
    </source>
</evidence>
<protein>
    <submittedName>
        <fullName evidence="1">Uncharacterized protein</fullName>
    </submittedName>
</protein>
<evidence type="ECO:0000313" key="1">
    <source>
        <dbReference type="EMBL" id="KAK8724758.1"/>
    </source>
</evidence>
<gene>
    <name evidence="1" type="ORF">OTU49_010910</name>
</gene>
<dbReference type="Proteomes" id="UP001445076">
    <property type="component" value="Unassembled WGS sequence"/>
</dbReference>
<feature type="non-terminal residue" evidence="1">
    <location>
        <position position="1"/>
    </location>
</feature>
<accession>A0AAW0W593</accession>
<sequence length="164" mass="18219">DAPPQLCLFQQGRTSSAVFVPTRMHLLSCVCSNKDAPPQLCLFQQGRTSSAVPTRTHLLSCICSNKDAPPQLCLFQQGFISSAVCSNKDSSPQLCLFQEFDACSCPRQSGNPRQDYITVSGHDNYLTCKINNKKGSFGALKSTVTSCCVLNYYFYYYCYYVSHC</sequence>
<reference evidence="1 2" key="1">
    <citation type="journal article" date="2024" name="BMC Genomics">
        <title>Genome assembly of redclaw crayfish (Cherax quadricarinatus) provides insights into its immune adaptation and hypoxia tolerance.</title>
        <authorList>
            <person name="Liu Z."/>
            <person name="Zheng J."/>
            <person name="Li H."/>
            <person name="Fang K."/>
            <person name="Wang S."/>
            <person name="He J."/>
            <person name="Zhou D."/>
            <person name="Weng S."/>
            <person name="Chi M."/>
            <person name="Gu Z."/>
            <person name="He J."/>
            <person name="Li F."/>
            <person name="Wang M."/>
        </authorList>
    </citation>
    <scope>NUCLEOTIDE SEQUENCE [LARGE SCALE GENOMIC DNA]</scope>
    <source>
        <strain evidence="1">ZL_2023a</strain>
    </source>
</reference>
<comment type="caution">
    <text evidence="1">The sequence shown here is derived from an EMBL/GenBank/DDBJ whole genome shotgun (WGS) entry which is preliminary data.</text>
</comment>
<organism evidence="1 2">
    <name type="scientific">Cherax quadricarinatus</name>
    <name type="common">Australian red claw crayfish</name>
    <dbReference type="NCBI Taxonomy" id="27406"/>
    <lineage>
        <taxon>Eukaryota</taxon>
        <taxon>Metazoa</taxon>
        <taxon>Ecdysozoa</taxon>
        <taxon>Arthropoda</taxon>
        <taxon>Crustacea</taxon>
        <taxon>Multicrustacea</taxon>
        <taxon>Malacostraca</taxon>
        <taxon>Eumalacostraca</taxon>
        <taxon>Eucarida</taxon>
        <taxon>Decapoda</taxon>
        <taxon>Pleocyemata</taxon>
        <taxon>Astacidea</taxon>
        <taxon>Parastacoidea</taxon>
        <taxon>Parastacidae</taxon>
        <taxon>Cherax</taxon>
    </lineage>
</organism>